<dbReference type="InterPro" id="IPR000182">
    <property type="entry name" value="GNAT_dom"/>
</dbReference>
<dbReference type="AlphaFoldDB" id="A0A3S9MXT3"/>
<gene>
    <name evidence="2" type="ORF">EJ995_06735</name>
</gene>
<dbReference type="Gene3D" id="3.40.630.30">
    <property type="match status" value="1"/>
</dbReference>
<dbReference type="GO" id="GO:0016747">
    <property type="term" value="F:acyltransferase activity, transferring groups other than amino-acyl groups"/>
    <property type="evidence" value="ECO:0007669"/>
    <property type="project" value="InterPro"/>
</dbReference>
<organism evidence="2 3">
    <name type="scientific">Nonlabens ponticola</name>
    <dbReference type="NCBI Taxonomy" id="2496866"/>
    <lineage>
        <taxon>Bacteria</taxon>
        <taxon>Pseudomonadati</taxon>
        <taxon>Bacteroidota</taxon>
        <taxon>Flavobacteriia</taxon>
        <taxon>Flavobacteriales</taxon>
        <taxon>Flavobacteriaceae</taxon>
        <taxon>Nonlabens</taxon>
    </lineage>
</organism>
<dbReference type="OrthoDB" id="1188001at2"/>
<proteinExistence type="predicted"/>
<keyword evidence="3" id="KW-1185">Reference proteome</keyword>
<reference evidence="2 3" key="1">
    <citation type="submission" date="2018-12" db="EMBL/GenBank/DDBJ databases">
        <title>Complete genome of Nonlabens sp. MJ115.</title>
        <authorList>
            <person name="Choi H.S."/>
            <person name="Jung J."/>
        </authorList>
    </citation>
    <scope>NUCLEOTIDE SEQUENCE [LARGE SCALE GENOMIC DNA]</scope>
    <source>
        <strain evidence="2 3">MJ115</strain>
    </source>
</reference>
<sequence>MQEATLKLAHTSEFQKALSILKTAAQHLLDKGIDQWSYWLDPPAERLEWLQEGFELNEIHFIQFQKETAGMIRIMHKDLKYWGHQEQSALYIHSLVILPAFTGKKIGAHVIEQVKNKAVTQDIYLLRLDCDSSNERLCAYYENLGFKKVYQRQMMYSINNFYELSIV</sequence>
<dbReference type="InterPro" id="IPR016181">
    <property type="entry name" value="Acyl_CoA_acyltransferase"/>
</dbReference>
<accession>A0A3S9MXT3</accession>
<evidence type="ECO:0000313" key="2">
    <source>
        <dbReference type="EMBL" id="AZQ43942.1"/>
    </source>
</evidence>
<protein>
    <submittedName>
        <fullName evidence="2">GNAT family N-acetyltransferase</fullName>
    </submittedName>
</protein>
<dbReference type="Proteomes" id="UP000279600">
    <property type="component" value="Chromosome"/>
</dbReference>
<evidence type="ECO:0000313" key="3">
    <source>
        <dbReference type="Proteomes" id="UP000279600"/>
    </source>
</evidence>
<dbReference type="EMBL" id="CP034549">
    <property type="protein sequence ID" value="AZQ43942.1"/>
    <property type="molecule type" value="Genomic_DNA"/>
</dbReference>
<name>A0A3S9MXT3_9FLAO</name>
<dbReference type="SUPFAM" id="SSF55729">
    <property type="entry name" value="Acyl-CoA N-acyltransferases (Nat)"/>
    <property type="match status" value="1"/>
</dbReference>
<dbReference type="KEGG" id="noj:EJ995_06735"/>
<feature type="domain" description="N-acetyltransferase" evidence="1">
    <location>
        <begin position="19"/>
        <end position="167"/>
    </location>
</feature>
<evidence type="ECO:0000259" key="1">
    <source>
        <dbReference type="PROSITE" id="PS51186"/>
    </source>
</evidence>
<dbReference type="RefSeq" id="WP_126446884.1">
    <property type="nucleotide sequence ID" value="NZ_CP034549.1"/>
</dbReference>
<keyword evidence="2" id="KW-0808">Transferase</keyword>
<dbReference type="CDD" id="cd04301">
    <property type="entry name" value="NAT_SF"/>
    <property type="match status" value="1"/>
</dbReference>
<dbReference type="Pfam" id="PF00583">
    <property type="entry name" value="Acetyltransf_1"/>
    <property type="match status" value="1"/>
</dbReference>
<dbReference type="PROSITE" id="PS51186">
    <property type="entry name" value="GNAT"/>
    <property type="match status" value="1"/>
</dbReference>